<dbReference type="EMBL" id="JAQOMS010000002">
    <property type="protein sequence ID" value="MDC2891036.1"/>
    <property type="molecule type" value="Genomic_DNA"/>
</dbReference>
<sequence>MEIRNCKFEYECPEKWESLVKTEQQNVRYCNICDKGVHFCKNEKEIFELIKDNKCIAIEVSDTPEMVMMGSMINI</sequence>
<dbReference type="RefSeq" id="WP_272182080.1">
    <property type="nucleotide sequence ID" value="NZ_JAQOMS010000002.1"/>
</dbReference>
<dbReference type="Proteomes" id="UP001528411">
    <property type="component" value="Unassembled WGS sequence"/>
</dbReference>
<evidence type="ECO:0000313" key="1">
    <source>
        <dbReference type="EMBL" id="MDC2891036.1"/>
    </source>
</evidence>
<accession>A0ABT5FIM1</accession>
<reference evidence="1 2" key="1">
    <citation type="submission" date="2023-01" db="EMBL/GenBank/DDBJ databases">
        <title>Psychrosphaera sp. nov., isolated from marine algae.</title>
        <authorList>
            <person name="Bayburt H."/>
            <person name="Choi B.J."/>
            <person name="Kim J.M."/>
            <person name="Choi D.G."/>
            <person name="Jeon C.O."/>
        </authorList>
    </citation>
    <scope>NUCLEOTIDE SEQUENCE [LARGE SCALE GENOMIC DNA]</scope>
    <source>
        <strain evidence="1 2">G1-22</strain>
    </source>
</reference>
<name>A0ABT5FIM1_9GAMM</name>
<evidence type="ECO:0000313" key="2">
    <source>
        <dbReference type="Proteomes" id="UP001528411"/>
    </source>
</evidence>
<gene>
    <name evidence="1" type="ORF">PN838_22765</name>
</gene>
<organism evidence="1 2">
    <name type="scientific">Psychrosphaera algicola</name>
    <dbReference type="NCBI Taxonomy" id="3023714"/>
    <lineage>
        <taxon>Bacteria</taxon>
        <taxon>Pseudomonadati</taxon>
        <taxon>Pseudomonadota</taxon>
        <taxon>Gammaproteobacteria</taxon>
        <taxon>Alteromonadales</taxon>
        <taxon>Pseudoalteromonadaceae</taxon>
        <taxon>Psychrosphaera</taxon>
    </lineage>
</organism>
<proteinExistence type="predicted"/>
<keyword evidence="2" id="KW-1185">Reference proteome</keyword>
<protein>
    <submittedName>
        <fullName evidence="1">Uncharacterized protein</fullName>
    </submittedName>
</protein>
<comment type="caution">
    <text evidence="1">The sequence shown here is derived from an EMBL/GenBank/DDBJ whole genome shotgun (WGS) entry which is preliminary data.</text>
</comment>